<accession>A0A6V8L9U8</accession>
<dbReference type="GO" id="GO:0016020">
    <property type="term" value="C:membrane"/>
    <property type="evidence" value="ECO:0007669"/>
    <property type="project" value="InterPro"/>
</dbReference>
<feature type="domain" description="Histidine kinase" evidence="3">
    <location>
        <begin position="255"/>
        <end position="347"/>
    </location>
</feature>
<dbReference type="InterPro" id="IPR010559">
    <property type="entry name" value="Sig_transdc_His_kin_internal"/>
</dbReference>
<keyword evidence="5" id="KW-1185">Reference proteome</keyword>
<keyword evidence="2" id="KW-0812">Transmembrane</keyword>
<dbReference type="InterPro" id="IPR003594">
    <property type="entry name" value="HATPase_dom"/>
</dbReference>
<dbReference type="PANTHER" id="PTHR34220:SF7">
    <property type="entry name" value="SENSOR HISTIDINE KINASE YPDA"/>
    <property type="match status" value="1"/>
</dbReference>
<organism evidence="4 5">
    <name type="scientific">Phytohabitans rumicis</name>
    <dbReference type="NCBI Taxonomy" id="1076125"/>
    <lineage>
        <taxon>Bacteria</taxon>
        <taxon>Bacillati</taxon>
        <taxon>Actinomycetota</taxon>
        <taxon>Actinomycetes</taxon>
        <taxon>Micromonosporales</taxon>
        <taxon>Micromonosporaceae</taxon>
    </lineage>
</organism>
<dbReference type="AlphaFoldDB" id="A0A6V8L9U8"/>
<dbReference type="PANTHER" id="PTHR34220">
    <property type="entry name" value="SENSOR HISTIDINE KINASE YPDA"/>
    <property type="match status" value="1"/>
</dbReference>
<keyword evidence="2" id="KW-0472">Membrane</keyword>
<feature type="transmembrane region" description="Helical" evidence="2">
    <location>
        <begin position="122"/>
        <end position="144"/>
    </location>
</feature>
<dbReference type="InterPro" id="IPR036890">
    <property type="entry name" value="HATPase_C_sf"/>
</dbReference>
<name>A0A6V8L9U8_9ACTN</name>
<protein>
    <recommendedName>
        <fullName evidence="3">Histidine kinase domain-containing protein</fullName>
    </recommendedName>
</protein>
<dbReference type="Pfam" id="PF02518">
    <property type="entry name" value="HATPase_c"/>
    <property type="match status" value="1"/>
</dbReference>
<comment type="caution">
    <text evidence="4">The sequence shown here is derived from an EMBL/GenBank/DDBJ whole genome shotgun (WGS) entry which is preliminary data.</text>
</comment>
<dbReference type="Proteomes" id="UP000482960">
    <property type="component" value="Unassembled WGS sequence"/>
</dbReference>
<gene>
    <name evidence="4" type="ORF">Prum_049810</name>
</gene>
<dbReference type="InterPro" id="IPR005467">
    <property type="entry name" value="His_kinase_dom"/>
</dbReference>
<dbReference type="EMBL" id="BLPG01000001">
    <property type="protein sequence ID" value="GFJ91339.1"/>
    <property type="molecule type" value="Genomic_DNA"/>
</dbReference>
<feature type="transmembrane region" description="Helical" evidence="2">
    <location>
        <begin position="80"/>
        <end position="102"/>
    </location>
</feature>
<evidence type="ECO:0000256" key="2">
    <source>
        <dbReference type="SAM" id="Phobius"/>
    </source>
</evidence>
<keyword evidence="1" id="KW-0418">Kinase</keyword>
<dbReference type="InterPro" id="IPR050640">
    <property type="entry name" value="Bact_2-comp_sensor_kinase"/>
</dbReference>
<dbReference type="SUPFAM" id="SSF55874">
    <property type="entry name" value="ATPase domain of HSP90 chaperone/DNA topoisomerase II/histidine kinase"/>
    <property type="match status" value="1"/>
</dbReference>
<evidence type="ECO:0000259" key="3">
    <source>
        <dbReference type="PROSITE" id="PS50109"/>
    </source>
</evidence>
<dbReference type="RefSeq" id="WP_173078455.1">
    <property type="nucleotide sequence ID" value="NZ_BAABJB010000010.1"/>
</dbReference>
<feature type="transmembrane region" description="Helical" evidence="2">
    <location>
        <begin position="48"/>
        <end position="68"/>
    </location>
</feature>
<evidence type="ECO:0000313" key="5">
    <source>
        <dbReference type="Proteomes" id="UP000482960"/>
    </source>
</evidence>
<reference evidence="4 5" key="2">
    <citation type="submission" date="2020-03" db="EMBL/GenBank/DDBJ databases">
        <authorList>
            <person name="Ichikawa N."/>
            <person name="Kimura A."/>
            <person name="Kitahashi Y."/>
            <person name="Uohara A."/>
        </authorList>
    </citation>
    <scope>NUCLEOTIDE SEQUENCE [LARGE SCALE GENOMIC DNA]</scope>
    <source>
        <strain evidence="4 5">NBRC 108638</strain>
    </source>
</reference>
<keyword evidence="2" id="KW-1133">Transmembrane helix</keyword>
<evidence type="ECO:0000256" key="1">
    <source>
        <dbReference type="ARBA" id="ARBA00022777"/>
    </source>
</evidence>
<reference evidence="4 5" key="1">
    <citation type="submission" date="2020-03" db="EMBL/GenBank/DDBJ databases">
        <title>Whole genome shotgun sequence of Phytohabitans rumicis NBRC 108638.</title>
        <authorList>
            <person name="Komaki H."/>
            <person name="Tamura T."/>
        </authorList>
    </citation>
    <scope>NUCLEOTIDE SEQUENCE [LARGE SCALE GENOMIC DNA]</scope>
    <source>
        <strain evidence="4 5">NBRC 108638</strain>
    </source>
</reference>
<dbReference type="Gene3D" id="3.30.565.10">
    <property type="entry name" value="Histidine kinase-like ATPase, C-terminal domain"/>
    <property type="match status" value="1"/>
</dbReference>
<sequence>MLPPRLRLYLLWTLVATAWWTAFTWVSALRTQQTLRVSGDFASTWDLLYGELVVALPWVPITVFALWLADRFPLGGPRWWAIPVQLGGLVVAIAARAAALAALKPKMGWWLDFATTREMLAYHLQTDVFTYVLILAAAHAVYYARAHRLRERQLARAELAALRAQLQPHFLFNALNTIAALVPEDPDKADRMIIGLAGMLRRSLESDGRLEVPLRTELEVLASYLDIEQARFEDRLKVAWQVEPEARSALVPPLVLQPLVENAIRHGLSPRAAAGTLWLTAGRQGDWLKLSVADDGLGLTHGALRDGIGLANTRARLRQLYGDRHEFTIAPRDGGGVDATISVPYRTGDRR</sequence>
<proteinExistence type="predicted"/>
<dbReference type="Pfam" id="PF06580">
    <property type="entry name" value="His_kinase"/>
    <property type="match status" value="1"/>
</dbReference>
<dbReference type="PROSITE" id="PS50109">
    <property type="entry name" value="HIS_KIN"/>
    <property type="match status" value="1"/>
</dbReference>
<dbReference type="GO" id="GO:0000155">
    <property type="term" value="F:phosphorelay sensor kinase activity"/>
    <property type="evidence" value="ECO:0007669"/>
    <property type="project" value="InterPro"/>
</dbReference>
<evidence type="ECO:0000313" key="4">
    <source>
        <dbReference type="EMBL" id="GFJ91339.1"/>
    </source>
</evidence>
<keyword evidence="1" id="KW-0808">Transferase</keyword>